<sequence length="415" mass="44854">MVEPVRNEQQWPDTTVDSGEFTVSLPPLVEPAAELTVDEIRRYSRHLIIPDVGVEGQKRLKNARVLCVGAGGLGSPALMYLAAAGVGTLGIIDFDTVDESNLQRQIIHGQSDVGRPKAESAAASIREINPLVKVEIHNTALDRDNVREIFARYDLIVDGTDNFATRYMVNDAAVLLGKPYVWGSIYRFDGQASVFWAEHGPCYRCLYPEPPPPGMVPSCAEGGVLGVLCASVGSIQVTEAIKLLTGIGEPLVGALTVYDALEMTYRKIKVRKDPACVLCGDNPTVTDLLEDYEDFCGAVSPEAEAAVVDATITARELKEWQDAGKDVFLVDVREPAEYEIVRIPGATLVPKGEIMSGEALAKFPQDRQIVLHCKTGVRSAEALAALKAAGFRDAVHVQGGVIAWVNQIDPSLPAY</sequence>
<dbReference type="NCBIfam" id="NF004281">
    <property type="entry name" value="PRK05690.1"/>
    <property type="match status" value="1"/>
</dbReference>
<dbReference type="GO" id="GO:0016779">
    <property type="term" value="F:nucleotidyltransferase activity"/>
    <property type="evidence" value="ECO:0007669"/>
    <property type="project" value="UniProtKB-KW"/>
</dbReference>
<feature type="domain" description="Rhodanese" evidence="1">
    <location>
        <begin position="323"/>
        <end position="413"/>
    </location>
</feature>
<evidence type="ECO:0000259" key="1">
    <source>
        <dbReference type="PROSITE" id="PS50206"/>
    </source>
</evidence>
<dbReference type="InterPro" id="IPR035985">
    <property type="entry name" value="Ubiquitin-activating_enz"/>
</dbReference>
<dbReference type="PANTHER" id="PTHR10953">
    <property type="entry name" value="UBIQUITIN-ACTIVATING ENZYME E1"/>
    <property type="match status" value="1"/>
</dbReference>
<evidence type="ECO:0000313" key="2">
    <source>
        <dbReference type="EMBL" id="MFB6393453.1"/>
    </source>
</evidence>
<evidence type="ECO:0000313" key="3">
    <source>
        <dbReference type="Proteomes" id="UP001582793"/>
    </source>
</evidence>
<dbReference type="CDD" id="cd00757">
    <property type="entry name" value="ThiF_MoeB_HesA_family"/>
    <property type="match status" value="1"/>
</dbReference>
<proteinExistence type="predicted"/>
<organism evidence="2 3">
    <name type="scientific">Polymorphospora lycopeni</name>
    <dbReference type="NCBI Taxonomy" id="3140240"/>
    <lineage>
        <taxon>Bacteria</taxon>
        <taxon>Bacillati</taxon>
        <taxon>Actinomycetota</taxon>
        <taxon>Actinomycetes</taxon>
        <taxon>Micromonosporales</taxon>
        <taxon>Micromonosporaceae</taxon>
        <taxon>Polymorphospora</taxon>
    </lineage>
</organism>
<dbReference type="CDD" id="cd00158">
    <property type="entry name" value="RHOD"/>
    <property type="match status" value="1"/>
</dbReference>
<dbReference type="Proteomes" id="UP001582793">
    <property type="component" value="Unassembled WGS sequence"/>
</dbReference>
<keyword evidence="3" id="KW-1185">Reference proteome</keyword>
<name>A0ABV5CRK8_9ACTN</name>
<dbReference type="InterPro" id="IPR045886">
    <property type="entry name" value="ThiF/MoeB/HesA"/>
</dbReference>
<keyword evidence="2" id="KW-0808">Transferase</keyword>
<dbReference type="Pfam" id="PF00899">
    <property type="entry name" value="ThiF"/>
    <property type="match status" value="1"/>
</dbReference>
<dbReference type="InterPro" id="IPR001763">
    <property type="entry name" value="Rhodanese-like_dom"/>
</dbReference>
<dbReference type="SMART" id="SM00450">
    <property type="entry name" value="RHOD"/>
    <property type="match status" value="1"/>
</dbReference>
<dbReference type="Pfam" id="PF00581">
    <property type="entry name" value="Rhodanese"/>
    <property type="match status" value="1"/>
</dbReference>
<accession>A0ABV5CRK8</accession>
<protein>
    <submittedName>
        <fullName evidence="2">Adenylyltransferase/sulfurtransferase MoeZ</fullName>
    </submittedName>
</protein>
<keyword evidence="2" id="KW-0548">Nucleotidyltransferase</keyword>
<comment type="caution">
    <text evidence="2">The sequence shown here is derived from an EMBL/GenBank/DDBJ whole genome shotgun (WGS) entry which is preliminary data.</text>
</comment>
<dbReference type="NCBIfam" id="NF005902">
    <property type="entry name" value="PRK07878.1"/>
    <property type="match status" value="1"/>
</dbReference>
<dbReference type="Gene3D" id="3.40.50.720">
    <property type="entry name" value="NAD(P)-binding Rossmann-like Domain"/>
    <property type="match status" value="1"/>
</dbReference>
<dbReference type="RefSeq" id="WP_375733931.1">
    <property type="nucleotide sequence ID" value="NZ_JBCGDC010000022.1"/>
</dbReference>
<dbReference type="EMBL" id="JBCGDC010000022">
    <property type="protein sequence ID" value="MFB6393453.1"/>
    <property type="molecule type" value="Genomic_DNA"/>
</dbReference>
<dbReference type="Gene3D" id="3.40.250.10">
    <property type="entry name" value="Rhodanese-like domain"/>
    <property type="match status" value="1"/>
</dbReference>
<dbReference type="InterPro" id="IPR036873">
    <property type="entry name" value="Rhodanese-like_dom_sf"/>
</dbReference>
<reference evidence="2 3" key="1">
    <citation type="submission" date="2024-04" db="EMBL/GenBank/DDBJ databases">
        <title>Polymorphospora sp. isolated from Baiyangdian Lake in Xiong'an New Area.</title>
        <authorList>
            <person name="Zhang X."/>
            <person name="Liu J."/>
        </authorList>
    </citation>
    <scope>NUCLEOTIDE SEQUENCE [LARGE SCALE GENOMIC DNA]</scope>
    <source>
        <strain evidence="2 3">2-325</strain>
    </source>
</reference>
<dbReference type="InterPro" id="IPR000594">
    <property type="entry name" value="ThiF_NAD_FAD-bd"/>
</dbReference>
<dbReference type="SUPFAM" id="SSF69572">
    <property type="entry name" value="Activating enzymes of the ubiquitin-like proteins"/>
    <property type="match status" value="1"/>
</dbReference>
<gene>
    <name evidence="2" type="primary">moeZ</name>
    <name evidence="2" type="ORF">AAFH96_10080</name>
</gene>
<dbReference type="PANTHER" id="PTHR10953:SF102">
    <property type="entry name" value="ADENYLYLTRANSFERASE AND SULFURTRANSFERASE MOCS3"/>
    <property type="match status" value="1"/>
</dbReference>
<dbReference type="PROSITE" id="PS50206">
    <property type="entry name" value="RHODANESE_3"/>
    <property type="match status" value="1"/>
</dbReference>